<dbReference type="Proteomes" id="UP000053676">
    <property type="component" value="Unassembled WGS sequence"/>
</dbReference>
<protein>
    <submittedName>
        <fullName evidence="1">Uncharacterized protein</fullName>
    </submittedName>
</protein>
<dbReference type="GeneID" id="25346420"/>
<sequence length="159" mass="18294">MKKTKLDESIEKFWKRESLGTGDEACCSDDATCIDFFNATTRYNEREKRYYTRLPFKVEKSCLPDNFNHSLACLRSNWKALTKKSEYLDRYNDIIQDQLQKGIIGELPPSQTTQPGTFLSSTNPKSRLKFASFITAVQEYETLRASTIVSTEDLCCCLI</sequence>
<proteinExistence type="predicted"/>
<name>W2TTN6_NECAM</name>
<accession>W2TTN6</accession>
<dbReference type="KEGG" id="nai:NECAME_06388"/>
<dbReference type="OrthoDB" id="5872352at2759"/>
<gene>
    <name evidence="1" type="ORF">NECAME_06388</name>
</gene>
<keyword evidence="2" id="KW-1185">Reference proteome</keyword>
<reference evidence="2" key="1">
    <citation type="journal article" date="2014" name="Nat. Genet.">
        <title>Genome of the human hookworm Necator americanus.</title>
        <authorList>
            <person name="Tang Y.T."/>
            <person name="Gao X."/>
            <person name="Rosa B.A."/>
            <person name="Abubucker S."/>
            <person name="Hallsworth-Pepin K."/>
            <person name="Martin J."/>
            <person name="Tyagi R."/>
            <person name="Heizer E."/>
            <person name="Zhang X."/>
            <person name="Bhonagiri-Palsikar V."/>
            <person name="Minx P."/>
            <person name="Warren W.C."/>
            <person name="Wang Q."/>
            <person name="Zhan B."/>
            <person name="Hotez P.J."/>
            <person name="Sternberg P.W."/>
            <person name="Dougall A."/>
            <person name="Gaze S.T."/>
            <person name="Mulvenna J."/>
            <person name="Sotillo J."/>
            <person name="Ranganathan S."/>
            <person name="Rabelo E.M."/>
            <person name="Wilson R.K."/>
            <person name="Felgner P.L."/>
            <person name="Bethony J."/>
            <person name="Hawdon J.M."/>
            <person name="Gasser R.B."/>
            <person name="Loukas A."/>
            <person name="Mitreva M."/>
        </authorList>
    </citation>
    <scope>NUCLEOTIDE SEQUENCE [LARGE SCALE GENOMIC DNA]</scope>
</reference>
<dbReference type="EMBL" id="KI657725">
    <property type="protein sequence ID" value="ETN85435.1"/>
    <property type="molecule type" value="Genomic_DNA"/>
</dbReference>
<evidence type="ECO:0000313" key="1">
    <source>
        <dbReference type="EMBL" id="ETN85435.1"/>
    </source>
</evidence>
<dbReference type="CTD" id="25346420"/>
<dbReference type="AlphaFoldDB" id="W2TTN6"/>
<evidence type="ECO:0000313" key="2">
    <source>
        <dbReference type="Proteomes" id="UP000053676"/>
    </source>
</evidence>
<organism evidence="1 2">
    <name type="scientific">Necator americanus</name>
    <name type="common">Human hookworm</name>
    <dbReference type="NCBI Taxonomy" id="51031"/>
    <lineage>
        <taxon>Eukaryota</taxon>
        <taxon>Metazoa</taxon>
        <taxon>Ecdysozoa</taxon>
        <taxon>Nematoda</taxon>
        <taxon>Chromadorea</taxon>
        <taxon>Rhabditida</taxon>
        <taxon>Rhabditina</taxon>
        <taxon>Rhabditomorpha</taxon>
        <taxon>Strongyloidea</taxon>
        <taxon>Ancylostomatidae</taxon>
        <taxon>Bunostominae</taxon>
        <taxon>Necator</taxon>
    </lineage>
</organism>